<evidence type="ECO:0000256" key="2">
    <source>
        <dbReference type="ARBA" id="ARBA00022527"/>
    </source>
</evidence>
<dbReference type="Gene3D" id="3.30.200.20">
    <property type="entry name" value="Phosphorylase Kinase, domain 1"/>
    <property type="match status" value="1"/>
</dbReference>
<evidence type="ECO:0000256" key="12">
    <source>
        <dbReference type="ARBA" id="ARBA00023136"/>
    </source>
</evidence>
<dbReference type="SMART" id="SM00220">
    <property type="entry name" value="S_TKc"/>
    <property type="match status" value="1"/>
</dbReference>
<dbReference type="GO" id="GO:0005886">
    <property type="term" value="C:plasma membrane"/>
    <property type="evidence" value="ECO:0007669"/>
    <property type="project" value="UniProtKB-SubCell"/>
</dbReference>
<keyword evidence="8" id="KW-0547">Nucleotide-binding</keyword>
<proteinExistence type="inferred from homology"/>
<evidence type="ECO:0000256" key="5">
    <source>
        <dbReference type="ARBA" id="ARBA00022692"/>
    </source>
</evidence>
<evidence type="ECO:0000256" key="6">
    <source>
        <dbReference type="ARBA" id="ARBA00022729"/>
    </source>
</evidence>
<evidence type="ECO:0000313" key="17">
    <source>
        <dbReference type="EMBL" id="VFU23568.1"/>
    </source>
</evidence>
<dbReference type="InterPro" id="IPR045168">
    <property type="entry name" value="YTH_prot"/>
</dbReference>
<dbReference type="GO" id="GO:0061157">
    <property type="term" value="P:mRNA destabilization"/>
    <property type="evidence" value="ECO:0007669"/>
    <property type="project" value="TreeGrafter"/>
</dbReference>
<dbReference type="PROSITE" id="PS50011">
    <property type="entry name" value="PROTEIN_KINASE_DOM"/>
    <property type="match status" value="1"/>
</dbReference>
<feature type="domain" description="Protein kinase" evidence="15">
    <location>
        <begin position="1"/>
        <end position="260"/>
    </location>
</feature>
<dbReference type="Gene3D" id="3.10.590.10">
    <property type="entry name" value="ph1033 like domains"/>
    <property type="match status" value="1"/>
</dbReference>
<dbReference type="Pfam" id="PF07714">
    <property type="entry name" value="PK_Tyr_Ser-Thr"/>
    <property type="match status" value="1"/>
</dbReference>
<dbReference type="Gene3D" id="1.10.510.10">
    <property type="entry name" value="Transferase(Phosphotransferase) domain 1"/>
    <property type="match status" value="1"/>
</dbReference>
<dbReference type="EMBL" id="CAADRP010000114">
    <property type="protein sequence ID" value="VFU23568.1"/>
    <property type="molecule type" value="Genomic_DNA"/>
</dbReference>
<dbReference type="GO" id="GO:1990247">
    <property type="term" value="F:N6-methyladenosine-containing RNA reader activity"/>
    <property type="evidence" value="ECO:0007669"/>
    <property type="project" value="UniProtKB-UniRule"/>
</dbReference>
<evidence type="ECO:0000259" key="15">
    <source>
        <dbReference type="PROSITE" id="PS50011"/>
    </source>
</evidence>
<dbReference type="PROSITE" id="PS00108">
    <property type="entry name" value="PROTEIN_KINASE_ST"/>
    <property type="match status" value="1"/>
</dbReference>
<dbReference type="GO" id="GO:0004674">
    <property type="term" value="F:protein serine/threonine kinase activity"/>
    <property type="evidence" value="ECO:0007669"/>
    <property type="project" value="UniProtKB-KW"/>
</dbReference>
<comment type="similarity">
    <text evidence="13">Belongs to the YTHDF family.</text>
</comment>
<dbReference type="PROSITE" id="PS50882">
    <property type="entry name" value="YTH"/>
    <property type="match status" value="1"/>
</dbReference>
<evidence type="ECO:0000256" key="14">
    <source>
        <dbReference type="SAM" id="MobiDB-lite"/>
    </source>
</evidence>
<comment type="subcellular location">
    <subcellularLocation>
        <location evidence="1">Cell membrane</location>
        <topology evidence="1">Single-pass type I membrane protein</topology>
    </subcellularLocation>
</comment>
<evidence type="ECO:0000256" key="13">
    <source>
        <dbReference type="RuleBase" id="RU369095"/>
    </source>
</evidence>
<keyword evidence="3" id="KW-0433">Leucine-rich repeat</keyword>
<accession>A0A6N2K6T6</accession>
<dbReference type="InterPro" id="IPR011009">
    <property type="entry name" value="Kinase-like_dom_sf"/>
</dbReference>
<dbReference type="CDD" id="cd21134">
    <property type="entry name" value="YTH"/>
    <property type="match status" value="1"/>
</dbReference>
<dbReference type="Pfam" id="PF04146">
    <property type="entry name" value="YTH"/>
    <property type="match status" value="1"/>
</dbReference>
<sequence length="793" mass="88043">MGKCQMGSKIAVKKLLGFGNNSHDHGFRAEIQTLGNIRHRNIVRLLAFCSNKDTNLLVYEYMRNGSLGEALHGKKGALFLGWNLRYKIAIEAAKGLCYLHHDCSPLIVHRDVKSNNILLNSSFEAHVADFGLAKFLVDGGASQCMSAIAGSYGYIAPEYAYTLKVDEKSDVYSFGVVLLELLTGRRPVGDFGDGVDIVQWSKRATNNRREDAMAIADPRLTMVPKEEAMHLFFIAMLCSQENSIERPTMREVVQMLSEFPRQTSPDCHRSSSSSVLPRQSKKSGEKKEMDGLEPTPAVAKPADNNVISGKDGIPSDSTPTILSSGNGASDTKVNGSAASTTKREADQEPQAAFVPPTSSYSYQYPGYNGSFAQLDDQGYYQADGSHMGMQSDNGSMVYYWPSYPYVEGQNVAQQPYYSTSGYLQHPVSYGLETMPCYSWDSTYAGDVSNGNIGFENGKSGSGSPAFAKSSGFNSVKSNSNAGSKLSKPVHAQPARPMAKNQLTGKMEECGLGITETNQEIDNRNGDFENQTELTRGPRASNRNAPLDSSVKTNAPLDSSVKNMLGFPMHKEQYNLPDFETEYSNAKFFVIKSYNEDDVHKSIKYDVWASTPNGNKKLDAAFHNAEEVSSETSTKCPIFLFFSVNGSGQFVGLAEMVGQVDFNKDMDFWQIDKWNGFFPVKWHVIKDIPNGQLRHIVLENNDGHSVTFSRDTQEVGLEKGLEMLNIFKSYSAKTSILDDFNFYENREKSCKTKKSNKPCEWTYLRTVISLNIQQLKNRYLKMTQGPRKLPIPRL</sequence>
<keyword evidence="11" id="KW-1133">Transmembrane helix</keyword>
<keyword evidence="7" id="KW-0677">Repeat</keyword>
<dbReference type="GO" id="GO:0003729">
    <property type="term" value="F:mRNA binding"/>
    <property type="evidence" value="ECO:0007669"/>
    <property type="project" value="UniProtKB-UniRule"/>
</dbReference>
<feature type="compositionally biased region" description="Polar residues" evidence="14">
    <location>
        <begin position="470"/>
        <end position="483"/>
    </location>
</feature>
<evidence type="ECO:0000256" key="8">
    <source>
        <dbReference type="ARBA" id="ARBA00022741"/>
    </source>
</evidence>
<keyword evidence="10" id="KW-0067">ATP-binding</keyword>
<evidence type="ECO:0000259" key="16">
    <source>
        <dbReference type="PROSITE" id="PS50882"/>
    </source>
</evidence>
<feature type="region of interest" description="Disordered" evidence="14">
    <location>
        <begin position="463"/>
        <end position="501"/>
    </location>
</feature>
<evidence type="ECO:0000256" key="3">
    <source>
        <dbReference type="ARBA" id="ARBA00022614"/>
    </source>
</evidence>
<gene>
    <name evidence="17" type="ORF">SVIM_LOCUS36923</name>
</gene>
<dbReference type="GO" id="GO:0005737">
    <property type="term" value="C:cytoplasm"/>
    <property type="evidence" value="ECO:0007669"/>
    <property type="project" value="TreeGrafter"/>
</dbReference>
<organism evidence="17">
    <name type="scientific">Salix viminalis</name>
    <name type="common">Common osier</name>
    <name type="synonym">Basket willow</name>
    <dbReference type="NCBI Taxonomy" id="40686"/>
    <lineage>
        <taxon>Eukaryota</taxon>
        <taxon>Viridiplantae</taxon>
        <taxon>Streptophyta</taxon>
        <taxon>Embryophyta</taxon>
        <taxon>Tracheophyta</taxon>
        <taxon>Spermatophyta</taxon>
        <taxon>Magnoliopsida</taxon>
        <taxon>eudicotyledons</taxon>
        <taxon>Gunneridae</taxon>
        <taxon>Pentapetalae</taxon>
        <taxon>rosids</taxon>
        <taxon>fabids</taxon>
        <taxon>Malpighiales</taxon>
        <taxon>Salicaceae</taxon>
        <taxon>Saliceae</taxon>
        <taxon>Salix</taxon>
    </lineage>
</organism>
<evidence type="ECO:0000256" key="4">
    <source>
        <dbReference type="ARBA" id="ARBA00022679"/>
    </source>
</evidence>
<dbReference type="InterPro" id="IPR000719">
    <property type="entry name" value="Prot_kinase_dom"/>
</dbReference>
<dbReference type="PANTHER" id="PTHR12357:SF95">
    <property type="entry name" value="YTH DOMAIN-CONTAINING FAMILY PROTEIN"/>
    <property type="match status" value="1"/>
</dbReference>
<dbReference type="PANTHER" id="PTHR12357">
    <property type="entry name" value="YTH YT521-B HOMOLOGY DOMAIN-CONTAINING"/>
    <property type="match status" value="1"/>
</dbReference>
<dbReference type="SUPFAM" id="SSF56112">
    <property type="entry name" value="Protein kinase-like (PK-like)"/>
    <property type="match status" value="1"/>
</dbReference>
<feature type="region of interest" description="Disordered" evidence="14">
    <location>
        <begin position="516"/>
        <end position="554"/>
    </location>
</feature>
<evidence type="ECO:0000256" key="7">
    <source>
        <dbReference type="ARBA" id="ARBA00022737"/>
    </source>
</evidence>
<dbReference type="InterPro" id="IPR001245">
    <property type="entry name" value="Ser-Thr/Tyr_kinase_cat_dom"/>
</dbReference>
<reference evidence="17" key="1">
    <citation type="submission" date="2019-03" db="EMBL/GenBank/DDBJ databases">
        <authorList>
            <person name="Mank J."/>
            <person name="Almeida P."/>
        </authorList>
    </citation>
    <scope>NUCLEOTIDE SEQUENCE</scope>
    <source>
        <strain evidence="17">78183</strain>
    </source>
</reference>
<evidence type="ECO:0000256" key="10">
    <source>
        <dbReference type="ARBA" id="ARBA00022840"/>
    </source>
</evidence>
<keyword evidence="13" id="KW-0694">RNA-binding</keyword>
<protein>
    <recommendedName>
        <fullName evidence="13">YTH domain-containing family protein</fullName>
    </recommendedName>
</protein>
<dbReference type="AlphaFoldDB" id="A0A6N2K6T6"/>
<evidence type="ECO:0000256" key="11">
    <source>
        <dbReference type="ARBA" id="ARBA00022989"/>
    </source>
</evidence>
<dbReference type="InterPro" id="IPR007275">
    <property type="entry name" value="YTH_domain"/>
</dbReference>
<dbReference type="InterPro" id="IPR008271">
    <property type="entry name" value="Ser/Thr_kinase_AS"/>
</dbReference>
<feature type="domain" description="YTH" evidence="16">
    <location>
        <begin position="585"/>
        <end position="726"/>
    </location>
</feature>
<keyword evidence="2" id="KW-0723">Serine/threonine-protein kinase</keyword>
<keyword evidence="5" id="KW-0812">Transmembrane</keyword>
<comment type="function">
    <text evidence="13">Specifically recognizes and binds N6-methyladenosine (m6A)-containing RNAs, and regulates mRNA stability. M6A is a modification present at internal sites of mRNAs and some non-coding RNAs and plays a role in mRNA stability and processing.</text>
</comment>
<evidence type="ECO:0000256" key="9">
    <source>
        <dbReference type="ARBA" id="ARBA00022777"/>
    </source>
</evidence>
<keyword evidence="9" id="KW-0418">Kinase</keyword>
<feature type="compositionally biased region" description="Polar residues" evidence="14">
    <location>
        <begin position="315"/>
        <end position="340"/>
    </location>
</feature>
<name>A0A6N2K6T6_SALVM</name>
<keyword evidence="6" id="KW-0732">Signal</keyword>
<evidence type="ECO:0000256" key="1">
    <source>
        <dbReference type="ARBA" id="ARBA00004251"/>
    </source>
</evidence>
<dbReference type="GO" id="GO:0005524">
    <property type="term" value="F:ATP binding"/>
    <property type="evidence" value="ECO:0007669"/>
    <property type="project" value="UniProtKB-KW"/>
</dbReference>
<dbReference type="FunFam" id="1.10.510.10:FF:000201">
    <property type="entry name" value="Leucine-rich repeat receptor-like serine/threonine-protein kinase"/>
    <property type="match status" value="1"/>
</dbReference>
<keyword evidence="4" id="KW-0808">Transferase</keyword>
<keyword evidence="12" id="KW-0472">Membrane</keyword>
<feature type="region of interest" description="Disordered" evidence="14">
    <location>
        <begin position="260"/>
        <end position="357"/>
    </location>
</feature>